<gene>
    <name evidence="2" type="ORF">ACFSKV_01475</name>
</gene>
<dbReference type="Gene3D" id="2.40.160.20">
    <property type="match status" value="1"/>
</dbReference>
<dbReference type="InterPro" id="IPR011250">
    <property type="entry name" value="OMP/PagP_B-barrel"/>
</dbReference>
<keyword evidence="1" id="KW-0732">Signal</keyword>
<evidence type="ECO:0000256" key="1">
    <source>
        <dbReference type="SAM" id="SignalP"/>
    </source>
</evidence>
<organism evidence="2 3">
    <name type="scientific">Shivajiella indica</name>
    <dbReference type="NCBI Taxonomy" id="872115"/>
    <lineage>
        <taxon>Bacteria</taxon>
        <taxon>Pseudomonadati</taxon>
        <taxon>Bacteroidota</taxon>
        <taxon>Cytophagia</taxon>
        <taxon>Cytophagales</taxon>
        <taxon>Cyclobacteriaceae</taxon>
        <taxon>Shivajiella</taxon>
    </lineage>
</organism>
<evidence type="ECO:0000313" key="3">
    <source>
        <dbReference type="Proteomes" id="UP001597414"/>
    </source>
</evidence>
<comment type="caution">
    <text evidence="2">The sequence shown here is derived from an EMBL/GenBank/DDBJ whole genome shotgun (WGS) entry which is preliminary data.</text>
</comment>
<protein>
    <recommendedName>
        <fullName evidence="4">Outer membrane protein beta-barrel domain-containing protein</fullName>
    </recommendedName>
</protein>
<dbReference type="Proteomes" id="UP001597414">
    <property type="component" value="Unassembled WGS sequence"/>
</dbReference>
<name>A0ABW5B499_9BACT</name>
<dbReference type="EMBL" id="JBHUIV010000003">
    <property type="protein sequence ID" value="MFD2200216.1"/>
    <property type="molecule type" value="Genomic_DNA"/>
</dbReference>
<feature type="chain" id="PRO_5046754907" description="Outer membrane protein beta-barrel domain-containing protein" evidence="1">
    <location>
        <begin position="20"/>
        <end position="157"/>
    </location>
</feature>
<reference evidence="3" key="1">
    <citation type="journal article" date="2019" name="Int. J. Syst. Evol. Microbiol.">
        <title>The Global Catalogue of Microorganisms (GCM) 10K type strain sequencing project: providing services to taxonomists for standard genome sequencing and annotation.</title>
        <authorList>
            <consortium name="The Broad Institute Genomics Platform"/>
            <consortium name="The Broad Institute Genome Sequencing Center for Infectious Disease"/>
            <person name="Wu L."/>
            <person name="Ma J."/>
        </authorList>
    </citation>
    <scope>NUCLEOTIDE SEQUENCE [LARGE SCALE GENOMIC DNA]</scope>
    <source>
        <strain evidence="3">KCTC 19812</strain>
    </source>
</reference>
<accession>A0ABW5B499</accession>
<dbReference type="SUPFAM" id="SSF56925">
    <property type="entry name" value="OMPA-like"/>
    <property type="match status" value="1"/>
</dbReference>
<keyword evidence="3" id="KW-1185">Reference proteome</keyword>
<dbReference type="RefSeq" id="WP_380799816.1">
    <property type="nucleotide sequence ID" value="NZ_JBHUIV010000003.1"/>
</dbReference>
<evidence type="ECO:0008006" key="4">
    <source>
        <dbReference type="Google" id="ProtNLM"/>
    </source>
</evidence>
<feature type="signal peptide" evidence="1">
    <location>
        <begin position="1"/>
        <end position="19"/>
    </location>
</feature>
<evidence type="ECO:0000313" key="2">
    <source>
        <dbReference type="EMBL" id="MFD2200216.1"/>
    </source>
</evidence>
<sequence>MKKYIICFLAFLAFSNSQAQEKGDVRYQFGGDYKLSIDYFGAHAGIEYLFIDKFSLAPNFTFWFPPVGRSSNLNMDLRYYLTSGSSQLYVMGGYSNFWINTQPGMAGETVSRPGGNFGIGANLRISGNWGINTEFKVQSQNTRQPVLRIGLVFGLGN</sequence>
<proteinExistence type="predicted"/>